<name>A0A934S743_9BACT</name>
<dbReference type="EMBL" id="JAENIJ010000029">
    <property type="protein sequence ID" value="MBK1883886.1"/>
    <property type="molecule type" value="Genomic_DNA"/>
</dbReference>
<gene>
    <name evidence="1" type="ORF">JIN85_15820</name>
</gene>
<organism evidence="1 2">
    <name type="scientific">Luteolibacter pohnpeiensis</name>
    <dbReference type="NCBI Taxonomy" id="454153"/>
    <lineage>
        <taxon>Bacteria</taxon>
        <taxon>Pseudomonadati</taxon>
        <taxon>Verrucomicrobiota</taxon>
        <taxon>Verrucomicrobiia</taxon>
        <taxon>Verrucomicrobiales</taxon>
        <taxon>Verrucomicrobiaceae</taxon>
        <taxon>Luteolibacter</taxon>
    </lineage>
</organism>
<protein>
    <submittedName>
        <fullName evidence="1">Uncharacterized protein</fullName>
    </submittedName>
</protein>
<evidence type="ECO:0000313" key="2">
    <source>
        <dbReference type="Proteomes" id="UP000603141"/>
    </source>
</evidence>
<sequence length="137" mass="15520">MKAIALLVLMFLLGAVGGVGVTSMVISKRLQATFRENLRNPNRSSGPVDLMFNRLEKNLTKELDLTAAEQEAVGEELEQTRVQMRAVRTGIGRDVRRIGIGTVIRIGKRLPEEKRQKFREIARERLLPWGIDPLENR</sequence>
<keyword evidence="2" id="KW-1185">Reference proteome</keyword>
<dbReference type="RefSeq" id="WP_200272494.1">
    <property type="nucleotide sequence ID" value="NZ_JAENIJ010000029.1"/>
</dbReference>
<proteinExistence type="predicted"/>
<dbReference type="Proteomes" id="UP000603141">
    <property type="component" value="Unassembled WGS sequence"/>
</dbReference>
<dbReference type="AlphaFoldDB" id="A0A934S743"/>
<comment type="caution">
    <text evidence="1">The sequence shown here is derived from an EMBL/GenBank/DDBJ whole genome shotgun (WGS) entry which is preliminary data.</text>
</comment>
<reference evidence="1" key="1">
    <citation type="submission" date="2021-01" db="EMBL/GenBank/DDBJ databases">
        <title>Modified the classification status of verrucomicrobia.</title>
        <authorList>
            <person name="Feng X."/>
        </authorList>
    </citation>
    <scope>NUCLEOTIDE SEQUENCE</scope>
    <source>
        <strain evidence="1">KCTC 22041</strain>
    </source>
</reference>
<evidence type="ECO:0000313" key="1">
    <source>
        <dbReference type="EMBL" id="MBK1883886.1"/>
    </source>
</evidence>
<accession>A0A934S743</accession>